<dbReference type="Gene3D" id="1.10.340.70">
    <property type="match status" value="1"/>
</dbReference>
<keyword evidence="2" id="KW-0548">Nucleotidyltransferase</keyword>
<name>A0A699LEI2_TANCI</name>
<feature type="domain" description="Integrase zinc-binding" evidence="1">
    <location>
        <begin position="100"/>
        <end position="158"/>
    </location>
</feature>
<organism evidence="2">
    <name type="scientific">Tanacetum cinerariifolium</name>
    <name type="common">Dalmatian daisy</name>
    <name type="synonym">Chrysanthemum cinerariifolium</name>
    <dbReference type="NCBI Taxonomy" id="118510"/>
    <lineage>
        <taxon>Eukaryota</taxon>
        <taxon>Viridiplantae</taxon>
        <taxon>Streptophyta</taxon>
        <taxon>Embryophyta</taxon>
        <taxon>Tracheophyta</taxon>
        <taxon>Spermatophyta</taxon>
        <taxon>Magnoliopsida</taxon>
        <taxon>eudicotyledons</taxon>
        <taxon>Gunneridae</taxon>
        <taxon>Pentapetalae</taxon>
        <taxon>asterids</taxon>
        <taxon>campanulids</taxon>
        <taxon>Asterales</taxon>
        <taxon>Asteraceae</taxon>
        <taxon>Asteroideae</taxon>
        <taxon>Anthemideae</taxon>
        <taxon>Anthemidinae</taxon>
        <taxon>Tanacetum</taxon>
    </lineage>
</organism>
<evidence type="ECO:0000259" key="1">
    <source>
        <dbReference type="Pfam" id="PF17921"/>
    </source>
</evidence>
<protein>
    <submittedName>
        <fullName evidence="2">Putative reverse transcriptase domain-containing protein</fullName>
    </submittedName>
</protein>
<dbReference type="EMBL" id="BKCJ010598720">
    <property type="protein sequence ID" value="GFB30946.1"/>
    <property type="molecule type" value="Genomic_DNA"/>
</dbReference>
<sequence>MRQKRWVELLNDYDCDINYHSGKANVIADALSQNESLKLRRVRALQLAIRSDLPEQLKRTQEEALKPENFKTEYLRGLHKRLAINADGMYHYENHLWISVHKELRQLVMDEAHKSKYSIHPGLDKMDQDLRTHYWWPKMKADIAIYVGKCLTCLKVKVKYQKPSGLLQQPNIPVWKWEEISMDFVTHLPRSSAGNDKI</sequence>
<comment type="caution">
    <text evidence="2">The sequence shown here is derived from an EMBL/GenBank/DDBJ whole genome shotgun (WGS) entry which is preliminary data.</text>
</comment>
<dbReference type="Pfam" id="PF17921">
    <property type="entry name" value="Integrase_H2C2"/>
    <property type="match status" value="1"/>
</dbReference>
<dbReference type="PANTHER" id="PTHR47266">
    <property type="entry name" value="ENDONUCLEASE-RELATED"/>
    <property type="match status" value="1"/>
</dbReference>
<reference evidence="2" key="1">
    <citation type="journal article" date="2019" name="Sci. Rep.">
        <title>Draft genome of Tanacetum cinerariifolium, the natural source of mosquito coil.</title>
        <authorList>
            <person name="Yamashiro T."/>
            <person name="Shiraishi A."/>
            <person name="Satake H."/>
            <person name="Nakayama K."/>
        </authorList>
    </citation>
    <scope>NUCLEOTIDE SEQUENCE</scope>
</reference>
<gene>
    <name evidence="2" type="ORF">Tci_702917</name>
</gene>
<proteinExistence type="predicted"/>
<keyword evidence="2" id="KW-0808">Transferase</keyword>
<dbReference type="InterPro" id="IPR052160">
    <property type="entry name" value="Gypsy_RT_Integrase-like"/>
</dbReference>
<dbReference type="AlphaFoldDB" id="A0A699LEI2"/>
<keyword evidence="2" id="KW-0695">RNA-directed DNA polymerase</keyword>
<accession>A0A699LEI2</accession>
<dbReference type="GO" id="GO:0003964">
    <property type="term" value="F:RNA-directed DNA polymerase activity"/>
    <property type="evidence" value="ECO:0007669"/>
    <property type="project" value="UniProtKB-KW"/>
</dbReference>
<dbReference type="InterPro" id="IPR041588">
    <property type="entry name" value="Integrase_H2C2"/>
</dbReference>
<evidence type="ECO:0000313" key="2">
    <source>
        <dbReference type="EMBL" id="GFB30946.1"/>
    </source>
</evidence>